<dbReference type="RefSeq" id="WP_290141436.1">
    <property type="nucleotide sequence ID" value="NZ_CP101620.1"/>
</dbReference>
<feature type="transmembrane region" description="Helical" evidence="7">
    <location>
        <begin position="12"/>
        <end position="34"/>
    </location>
</feature>
<dbReference type="Pfam" id="PF00528">
    <property type="entry name" value="BPD_transp_1"/>
    <property type="match status" value="1"/>
</dbReference>
<gene>
    <name evidence="9" type="ORF">NMU03_04120</name>
</gene>
<dbReference type="PROSITE" id="PS50928">
    <property type="entry name" value="ABC_TM1"/>
    <property type="match status" value="1"/>
</dbReference>
<keyword evidence="10" id="KW-1185">Reference proteome</keyword>
<dbReference type="Gene3D" id="1.10.3720.10">
    <property type="entry name" value="MetI-like"/>
    <property type="match status" value="1"/>
</dbReference>
<dbReference type="InterPro" id="IPR000515">
    <property type="entry name" value="MetI-like"/>
</dbReference>
<keyword evidence="6 7" id="KW-0472">Membrane</keyword>
<evidence type="ECO:0000313" key="9">
    <source>
        <dbReference type="EMBL" id="UTY39999.1"/>
    </source>
</evidence>
<evidence type="ECO:0000256" key="1">
    <source>
        <dbReference type="ARBA" id="ARBA00004651"/>
    </source>
</evidence>
<proteinExistence type="inferred from homology"/>
<evidence type="ECO:0000256" key="6">
    <source>
        <dbReference type="ARBA" id="ARBA00023136"/>
    </source>
</evidence>
<dbReference type="SUPFAM" id="SSF161098">
    <property type="entry name" value="MetI-like"/>
    <property type="match status" value="1"/>
</dbReference>
<feature type="transmembrane region" description="Helical" evidence="7">
    <location>
        <begin position="103"/>
        <end position="124"/>
    </location>
</feature>
<dbReference type="CDD" id="cd06261">
    <property type="entry name" value="TM_PBP2"/>
    <property type="match status" value="1"/>
</dbReference>
<protein>
    <submittedName>
        <fullName evidence="9">ABC transporter permease</fullName>
    </submittedName>
</protein>
<feature type="transmembrane region" description="Helical" evidence="7">
    <location>
        <begin position="179"/>
        <end position="196"/>
    </location>
</feature>
<feature type="transmembrane region" description="Helical" evidence="7">
    <location>
        <begin position="235"/>
        <end position="257"/>
    </location>
</feature>
<evidence type="ECO:0000256" key="3">
    <source>
        <dbReference type="ARBA" id="ARBA00022475"/>
    </source>
</evidence>
<feature type="transmembrane region" description="Helical" evidence="7">
    <location>
        <begin position="136"/>
        <end position="159"/>
    </location>
</feature>
<evidence type="ECO:0000256" key="2">
    <source>
        <dbReference type="ARBA" id="ARBA00022448"/>
    </source>
</evidence>
<keyword evidence="2 7" id="KW-0813">Transport</keyword>
<keyword evidence="5 7" id="KW-1133">Transmembrane helix</keyword>
<sequence>MSKSTAKYILKRLIYALLTIIVLIAITFFMMHAIPGDPFIGDKAISDTAKAALEAQYGLDKPLIQQLFIYITNAFQGDFGQSIKYGREVIEIIGDSFPYSFELGMRALIIAVFGGIGLGSLAALKRGKKADTIAMLVAVFGVSVPSFIVAALLQYYLALQLNIAVGTNIFPITGWNTELSKVLPAIALSLGPLAQISRLMRTSMLDVLNSDYIKTAKAKGLSQGMIIWRHALRNACMPVLTVLGPIAASILTGGFVVEQVFSIPGMGRYFVVSIKENDYTMIAGTTIFYGMFLILSVLVIDILYGVVDPRVKLADSKE</sequence>
<dbReference type="Pfam" id="PF19300">
    <property type="entry name" value="BPD_transp_1_N"/>
    <property type="match status" value="1"/>
</dbReference>
<dbReference type="PANTHER" id="PTHR43163">
    <property type="entry name" value="DIPEPTIDE TRANSPORT SYSTEM PERMEASE PROTEIN DPPB-RELATED"/>
    <property type="match status" value="1"/>
</dbReference>
<reference evidence="9" key="1">
    <citation type="submission" date="2022-07" db="EMBL/GenBank/DDBJ databases">
        <title>Faecal culturing of patients with breast cancer.</title>
        <authorList>
            <person name="Teng N.M.Y."/>
            <person name="Kiu R."/>
            <person name="Evans R."/>
            <person name="Baker D.J."/>
            <person name="Zenner C."/>
            <person name="Robinson S.D."/>
            <person name="Hall L.J."/>
        </authorList>
    </citation>
    <scope>NUCLEOTIDE SEQUENCE</scope>
    <source>
        <strain evidence="9">LH1062</strain>
    </source>
</reference>
<evidence type="ECO:0000256" key="5">
    <source>
        <dbReference type="ARBA" id="ARBA00022989"/>
    </source>
</evidence>
<keyword evidence="3" id="KW-1003">Cell membrane</keyword>
<keyword evidence="4 7" id="KW-0812">Transmembrane</keyword>
<dbReference type="InterPro" id="IPR035906">
    <property type="entry name" value="MetI-like_sf"/>
</dbReference>
<evidence type="ECO:0000256" key="4">
    <source>
        <dbReference type="ARBA" id="ARBA00022692"/>
    </source>
</evidence>
<name>A0ABY5I3T7_9FIRM</name>
<dbReference type="EMBL" id="CP101620">
    <property type="protein sequence ID" value="UTY39999.1"/>
    <property type="molecule type" value="Genomic_DNA"/>
</dbReference>
<accession>A0ABY5I3T7</accession>
<organism evidence="9 10">
    <name type="scientific">Allocoprobacillus halotolerans</name>
    <dbReference type="NCBI Taxonomy" id="2944914"/>
    <lineage>
        <taxon>Bacteria</taxon>
        <taxon>Bacillati</taxon>
        <taxon>Bacillota</taxon>
        <taxon>Erysipelotrichia</taxon>
        <taxon>Erysipelotrichales</taxon>
        <taxon>Erysipelotrichaceae</taxon>
        <taxon>Allocoprobacillus</taxon>
    </lineage>
</organism>
<dbReference type="Proteomes" id="UP001060112">
    <property type="component" value="Chromosome"/>
</dbReference>
<comment type="similarity">
    <text evidence="7">Belongs to the binding-protein-dependent transport system permease family.</text>
</comment>
<evidence type="ECO:0000256" key="7">
    <source>
        <dbReference type="RuleBase" id="RU363032"/>
    </source>
</evidence>
<feature type="transmembrane region" description="Helical" evidence="7">
    <location>
        <begin position="287"/>
        <end position="307"/>
    </location>
</feature>
<dbReference type="PANTHER" id="PTHR43163:SF6">
    <property type="entry name" value="DIPEPTIDE TRANSPORT SYSTEM PERMEASE PROTEIN DPPB-RELATED"/>
    <property type="match status" value="1"/>
</dbReference>
<feature type="domain" description="ABC transmembrane type-1" evidence="8">
    <location>
        <begin position="97"/>
        <end position="304"/>
    </location>
</feature>
<evidence type="ECO:0000259" key="8">
    <source>
        <dbReference type="PROSITE" id="PS50928"/>
    </source>
</evidence>
<evidence type="ECO:0000313" key="10">
    <source>
        <dbReference type="Proteomes" id="UP001060112"/>
    </source>
</evidence>
<dbReference type="InterPro" id="IPR045621">
    <property type="entry name" value="BPD_transp_1_N"/>
</dbReference>
<comment type="subcellular location">
    <subcellularLocation>
        <location evidence="1 7">Cell membrane</location>
        <topology evidence="1 7">Multi-pass membrane protein</topology>
    </subcellularLocation>
</comment>